<keyword evidence="3 9" id="KW-1003">Cell membrane</keyword>
<keyword evidence="6 9" id="KW-1133">Transmembrane helix</keyword>
<dbReference type="InterPro" id="IPR003369">
    <property type="entry name" value="TatA/B/E"/>
</dbReference>
<dbReference type="EMBL" id="LT859958">
    <property type="protein sequence ID" value="SMX53884.1"/>
    <property type="molecule type" value="Genomic_DNA"/>
</dbReference>
<keyword evidence="4 9" id="KW-0812">Transmembrane</keyword>
<dbReference type="GO" id="GO:0008320">
    <property type="term" value="F:protein transmembrane transporter activity"/>
    <property type="evidence" value="ECO:0007669"/>
    <property type="project" value="UniProtKB-UniRule"/>
</dbReference>
<keyword evidence="7 9" id="KW-0811">Translocation</keyword>
<reference evidence="12" key="1">
    <citation type="submission" date="2017-05" db="EMBL/GenBank/DDBJ databases">
        <authorList>
            <person name="Kirkegaard R."/>
            <person name="Mcilroy J S."/>
        </authorList>
    </citation>
    <scope>NUCLEOTIDE SEQUENCE [LARGE SCALE GENOMIC DNA]</scope>
</reference>
<dbReference type="PANTHER" id="PTHR42982">
    <property type="entry name" value="SEC-INDEPENDENT PROTEIN TRANSLOCASE PROTEIN TATA"/>
    <property type="match status" value="1"/>
</dbReference>
<feature type="region of interest" description="Disordered" evidence="10">
    <location>
        <begin position="44"/>
        <end position="65"/>
    </location>
</feature>
<keyword evidence="2 9" id="KW-0813">Transport</keyword>
<dbReference type="RefSeq" id="WP_087861792.1">
    <property type="nucleotide sequence ID" value="NZ_LT859958.1"/>
</dbReference>
<evidence type="ECO:0000256" key="6">
    <source>
        <dbReference type="ARBA" id="ARBA00022989"/>
    </source>
</evidence>
<feature type="transmembrane region" description="Helical" evidence="9">
    <location>
        <begin position="6"/>
        <end position="26"/>
    </location>
</feature>
<dbReference type="GO" id="GO:0033281">
    <property type="term" value="C:TAT protein transport complex"/>
    <property type="evidence" value="ECO:0007669"/>
    <property type="project" value="UniProtKB-UniRule"/>
</dbReference>
<evidence type="ECO:0000256" key="8">
    <source>
        <dbReference type="ARBA" id="ARBA00023136"/>
    </source>
</evidence>
<evidence type="ECO:0000256" key="3">
    <source>
        <dbReference type="ARBA" id="ARBA00022475"/>
    </source>
</evidence>
<evidence type="ECO:0000256" key="5">
    <source>
        <dbReference type="ARBA" id="ARBA00022927"/>
    </source>
</evidence>
<keyword evidence="5 9" id="KW-0653">Protein transport</keyword>
<sequence length="65" mass="6941">MFKTVGPLEVIVILVIILLVFGVGRIGKLGGELGKGIRAFKDGLQGKSSEDQDPEENNDSKDDPS</sequence>
<gene>
    <name evidence="9 11" type="primary">tatA</name>
    <name evidence="11" type="ORF">CFX1CAM_0819</name>
</gene>
<dbReference type="PANTHER" id="PTHR42982:SF1">
    <property type="entry name" value="SEC-INDEPENDENT PROTEIN TRANSLOCASE PROTEIN TATA"/>
    <property type="match status" value="1"/>
</dbReference>
<comment type="subunit">
    <text evidence="9">Forms a complex with TatC.</text>
</comment>
<accession>A0A1Y6K2M6</accession>
<dbReference type="InterPro" id="IPR006312">
    <property type="entry name" value="TatA/E"/>
</dbReference>
<comment type="function">
    <text evidence="9">Part of the twin-arginine translocation (Tat) system that transports large folded proteins containing a characteristic twin-arginine motif in their signal peptide across membranes. TatA could form the protein-conducting channel of the Tat system.</text>
</comment>
<proteinExistence type="inferred from homology"/>
<dbReference type="KEGG" id="abat:CFX1CAM_0819"/>
<dbReference type="Gene3D" id="1.20.5.3310">
    <property type="match status" value="1"/>
</dbReference>
<evidence type="ECO:0000256" key="7">
    <source>
        <dbReference type="ARBA" id="ARBA00023010"/>
    </source>
</evidence>
<keyword evidence="8 9" id="KW-0472">Membrane</keyword>
<dbReference type="Proteomes" id="UP000195514">
    <property type="component" value="Chromosome I"/>
</dbReference>
<dbReference type="AlphaFoldDB" id="A0A1Y6K2M6"/>
<dbReference type="HAMAP" id="MF_00236">
    <property type="entry name" value="TatA_E"/>
    <property type="match status" value="1"/>
</dbReference>
<evidence type="ECO:0000256" key="4">
    <source>
        <dbReference type="ARBA" id="ARBA00022692"/>
    </source>
</evidence>
<evidence type="ECO:0000313" key="11">
    <source>
        <dbReference type="EMBL" id="SMX53884.1"/>
    </source>
</evidence>
<comment type="similarity">
    <text evidence="9">Belongs to the TatA/E family.</text>
</comment>
<keyword evidence="12" id="KW-1185">Reference proteome</keyword>
<evidence type="ECO:0000256" key="1">
    <source>
        <dbReference type="ARBA" id="ARBA00004162"/>
    </source>
</evidence>
<evidence type="ECO:0000256" key="10">
    <source>
        <dbReference type="SAM" id="MobiDB-lite"/>
    </source>
</evidence>
<evidence type="ECO:0000256" key="2">
    <source>
        <dbReference type="ARBA" id="ARBA00022448"/>
    </source>
</evidence>
<dbReference type="Pfam" id="PF02416">
    <property type="entry name" value="TatA_B_E"/>
    <property type="match status" value="1"/>
</dbReference>
<name>A0A1Y6K2M6_9CHLR</name>
<evidence type="ECO:0000313" key="12">
    <source>
        <dbReference type="Proteomes" id="UP000195514"/>
    </source>
</evidence>
<organism evidence="11 12">
    <name type="scientific">Candidatus Brevifilum fermentans</name>
    <dbReference type="NCBI Taxonomy" id="1986204"/>
    <lineage>
        <taxon>Bacteria</taxon>
        <taxon>Bacillati</taxon>
        <taxon>Chloroflexota</taxon>
        <taxon>Anaerolineae</taxon>
        <taxon>Anaerolineales</taxon>
        <taxon>Anaerolineaceae</taxon>
        <taxon>Candidatus Brevifilum</taxon>
    </lineage>
</organism>
<comment type="subcellular location">
    <subcellularLocation>
        <location evidence="1 9">Cell membrane</location>
        <topology evidence="1 9">Single-pass membrane protein</topology>
    </subcellularLocation>
</comment>
<dbReference type="GO" id="GO:0043953">
    <property type="term" value="P:protein transport by the Tat complex"/>
    <property type="evidence" value="ECO:0007669"/>
    <property type="project" value="UniProtKB-UniRule"/>
</dbReference>
<evidence type="ECO:0000256" key="9">
    <source>
        <dbReference type="HAMAP-Rule" id="MF_00236"/>
    </source>
</evidence>
<protein>
    <recommendedName>
        <fullName evidence="9">Sec-independent protein translocase protein TatA</fullName>
    </recommendedName>
</protein>